<protein>
    <submittedName>
        <fullName evidence="1">Uncharacterized protein</fullName>
    </submittedName>
</protein>
<evidence type="ECO:0000313" key="1">
    <source>
        <dbReference type="EMBL" id="PWT44063.1"/>
    </source>
</evidence>
<dbReference type="AlphaFoldDB" id="A0A317GGK7"/>
<organism evidence="1 2">
    <name type="scientific">Limosilactobacillus reuteri</name>
    <name type="common">Lactobacillus reuteri</name>
    <dbReference type="NCBI Taxonomy" id="1598"/>
    <lineage>
        <taxon>Bacteria</taxon>
        <taxon>Bacillati</taxon>
        <taxon>Bacillota</taxon>
        <taxon>Bacilli</taxon>
        <taxon>Lactobacillales</taxon>
        <taxon>Lactobacillaceae</taxon>
        <taxon>Limosilactobacillus</taxon>
    </lineage>
</organism>
<comment type="caution">
    <text evidence="1">The sequence shown here is derived from an EMBL/GenBank/DDBJ whole genome shotgun (WGS) entry which is preliminary data.</text>
</comment>
<accession>A0A317GGK7</accession>
<name>A0A317GGK7_LIMRT</name>
<reference evidence="1 2" key="1">
    <citation type="journal article" date="2018" name="Front. Microbiol.">
        <title>Comparative Genomics of the Herbivore Gut Symbiont Lactobacillus reuteri Reveals Genetic Diversity and Lifestyle Adaptation.</title>
        <authorList>
            <person name="Zhao J."/>
        </authorList>
    </citation>
    <scope>NUCLEOTIDE SEQUENCE [LARGE SCALE GENOMIC DNA]</scope>
    <source>
        <strain evidence="1 2">LR12</strain>
    </source>
</reference>
<dbReference type="EMBL" id="QGHS01000275">
    <property type="protein sequence ID" value="PWT44063.1"/>
    <property type="molecule type" value="Genomic_DNA"/>
</dbReference>
<gene>
    <name evidence="1" type="ORF">DKZ23_10900</name>
</gene>
<dbReference type="Proteomes" id="UP000245866">
    <property type="component" value="Unassembled WGS sequence"/>
</dbReference>
<sequence length="76" mass="9429">MMANGWKTKEEIMADYGYSDSTFNARMDECFRSDYRDAIIYDKSKYGLIDENRYQEFLKWRTKKHWDELLGRKRRR</sequence>
<evidence type="ECO:0000313" key="2">
    <source>
        <dbReference type="Proteomes" id="UP000245866"/>
    </source>
</evidence>
<proteinExistence type="predicted"/>
<dbReference type="RefSeq" id="WP_134908141.1">
    <property type="nucleotide sequence ID" value="NZ_JAYFIA010000066.1"/>
</dbReference>